<keyword evidence="5" id="KW-0393">Immunoglobulin domain</keyword>
<dbReference type="InterPro" id="IPR007110">
    <property type="entry name" value="Ig-like_dom"/>
</dbReference>
<accession>A0A087U8W3</accession>
<organism evidence="7 8">
    <name type="scientific">Stegodyphus mimosarum</name>
    <name type="common">African social velvet spider</name>
    <dbReference type="NCBI Taxonomy" id="407821"/>
    <lineage>
        <taxon>Eukaryota</taxon>
        <taxon>Metazoa</taxon>
        <taxon>Ecdysozoa</taxon>
        <taxon>Arthropoda</taxon>
        <taxon>Chelicerata</taxon>
        <taxon>Arachnida</taxon>
        <taxon>Araneae</taxon>
        <taxon>Araneomorphae</taxon>
        <taxon>Entelegynae</taxon>
        <taxon>Eresoidea</taxon>
        <taxon>Eresidae</taxon>
        <taxon>Stegodyphus</taxon>
    </lineage>
</organism>
<gene>
    <name evidence="7" type="ORF">X975_11418</name>
</gene>
<feature type="non-terminal residue" evidence="7">
    <location>
        <position position="165"/>
    </location>
</feature>
<dbReference type="SUPFAM" id="SSF48726">
    <property type="entry name" value="Immunoglobulin"/>
    <property type="match status" value="1"/>
</dbReference>
<evidence type="ECO:0000259" key="6">
    <source>
        <dbReference type="PROSITE" id="PS50835"/>
    </source>
</evidence>
<evidence type="ECO:0000256" key="5">
    <source>
        <dbReference type="ARBA" id="ARBA00023319"/>
    </source>
</evidence>
<dbReference type="PANTHER" id="PTHR11640:SF31">
    <property type="entry name" value="IRREGULAR CHIASM C-ROUGHEST PROTEIN-RELATED"/>
    <property type="match status" value="1"/>
</dbReference>
<dbReference type="SMART" id="SM00406">
    <property type="entry name" value="IGv"/>
    <property type="match status" value="1"/>
</dbReference>
<sequence>MWRVIGQKRWFSWKIQRLPRLQRQLTTILLISFVFLEACIPKVIAQNTPSSSSSNGRPPQEFAIEPADRTAIVGKAAVLPCRVLNKVGTLQWTRDAFGLGSDRELKGFPRYTMIGSDDEGDFSLQISRVTLEDDALFQCQVGAADGVKGIRSRNAAFTVYVPPEP</sequence>
<evidence type="ECO:0000256" key="1">
    <source>
        <dbReference type="ARBA" id="ARBA00004479"/>
    </source>
</evidence>
<dbReference type="InterPro" id="IPR036179">
    <property type="entry name" value="Ig-like_dom_sf"/>
</dbReference>
<dbReference type="SMART" id="SM00409">
    <property type="entry name" value="IG"/>
    <property type="match status" value="1"/>
</dbReference>
<reference evidence="7 8" key="1">
    <citation type="submission" date="2013-11" db="EMBL/GenBank/DDBJ databases">
        <title>Genome sequencing of Stegodyphus mimosarum.</title>
        <authorList>
            <person name="Bechsgaard J."/>
        </authorList>
    </citation>
    <scope>NUCLEOTIDE SEQUENCE [LARGE SCALE GENOMIC DNA]</scope>
</reference>
<evidence type="ECO:0000256" key="4">
    <source>
        <dbReference type="ARBA" id="ARBA00023180"/>
    </source>
</evidence>
<protein>
    <submittedName>
        <fullName evidence="7">Irregular chiasm C-roughest protein</fullName>
    </submittedName>
</protein>
<dbReference type="AlphaFoldDB" id="A0A087U8W3"/>
<name>A0A087U8W3_STEMI</name>
<proteinExistence type="predicted"/>
<evidence type="ECO:0000256" key="2">
    <source>
        <dbReference type="ARBA" id="ARBA00023136"/>
    </source>
</evidence>
<dbReference type="GO" id="GO:0005911">
    <property type="term" value="C:cell-cell junction"/>
    <property type="evidence" value="ECO:0007669"/>
    <property type="project" value="TreeGrafter"/>
</dbReference>
<keyword evidence="3" id="KW-1015">Disulfide bond</keyword>
<dbReference type="OrthoDB" id="6413693at2759"/>
<keyword evidence="8" id="KW-1185">Reference proteome</keyword>
<dbReference type="Pfam" id="PF07686">
    <property type="entry name" value="V-set"/>
    <property type="match status" value="1"/>
</dbReference>
<dbReference type="PANTHER" id="PTHR11640">
    <property type="entry name" value="NEPHRIN"/>
    <property type="match status" value="1"/>
</dbReference>
<feature type="domain" description="Ig-like" evidence="6">
    <location>
        <begin position="59"/>
        <end position="158"/>
    </location>
</feature>
<evidence type="ECO:0000313" key="7">
    <source>
        <dbReference type="EMBL" id="KFM73802.1"/>
    </source>
</evidence>
<dbReference type="OMA" id="CEYLFIS"/>
<dbReference type="InterPro" id="IPR013106">
    <property type="entry name" value="Ig_V-set"/>
</dbReference>
<dbReference type="InterPro" id="IPR003599">
    <property type="entry name" value="Ig_sub"/>
</dbReference>
<evidence type="ECO:0000256" key="3">
    <source>
        <dbReference type="ARBA" id="ARBA00023157"/>
    </source>
</evidence>
<dbReference type="EMBL" id="KK118761">
    <property type="protein sequence ID" value="KFM73802.1"/>
    <property type="molecule type" value="Genomic_DNA"/>
</dbReference>
<dbReference type="STRING" id="407821.A0A087U8W3"/>
<dbReference type="InterPro" id="IPR051275">
    <property type="entry name" value="Cell_adhesion_signaling"/>
</dbReference>
<keyword evidence="4" id="KW-0325">Glycoprotein</keyword>
<comment type="subcellular location">
    <subcellularLocation>
        <location evidence="1">Membrane</location>
        <topology evidence="1">Single-pass type I membrane protein</topology>
    </subcellularLocation>
</comment>
<keyword evidence="2" id="KW-0472">Membrane</keyword>
<dbReference type="GO" id="GO:0005886">
    <property type="term" value="C:plasma membrane"/>
    <property type="evidence" value="ECO:0007669"/>
    <property type="project" value="TreeGrafter"/>
</dbReference>
<evidence type="ECO:0000313" key="8">
    <source>
        <dbReference type="Proteomes" id="UP000054359"/>
    </source>
</evidence>
<dbReference type="GO" id="GO:0050839">
    <property type="term" value="F:cell adhesion molecule binding"/>
    <property type="evidence" value="ECO:0007669"/>
    <property type="project" value="TreeGrafter"/>
</dbReference>
<dbReference type="Proteomes" id="UP000054359">
    <property type="component" value="Unassembled WGS sequence"/>
</dbReference>
<dbReference type="Gene3D" id="2.60.40.10">
    <property type="entry name" value="Immunoglobulins"/>
    <property type="match status" value="1"/>
</dbReference>
<dbReference type="PROSITE" id="PS50835">
    <property type="entry name" value="IG_LIKE"/>
    <property type="match status" value="1"/>
</dbReference>
<dbReference type="InterPro" id="IPR013783">
    <property type="entry name" value="Ig-like_fold"/>
</dbReference>
<dbReference type="GO" id="GO:0098609">
    <property type="term" value="P:cell-cell adhesion"/>
    <property type="evidence" value="ECO:0007669"/>
    <property type="project" value="TreeGrafter"/>
</dbReference>